<organism evidence="2 3">
    <name type="scientific">Mya arenaria</name>
    <name type="common">Soft-shell clam</name>
    <dbReference type="NCBI Taxonomy" id="6604"/>
    <lineage>
        <taxon>Eukaryota</taxon>
        <taxon>Metazoa</taxon>
        <taxon>Spiralia</taxon>
        <taxon>Lophotrochozoa</taxon>
        <taxon>Mollusca</taxon>
        <taxon>Bivalvia</taxon>
        <taxon>Autobranchia</taxon>
        <taxon>Heteroconchia</taxon>
        <taxon>Euheterodonta</taxon>
        <taxon>Imparidentia</taxon>
        <taxon>Neoheterodontei</taxon>
        <taxon>Myida</taxon>
        <taxon>Myoidea</taxon>
        <taxon>Myidae</taxon>
        <taxon>Mya</taxon>
    </lineage>
</organism>
<evidence type="ECO:0000256" key="1">
    <source>
        <dbReference type="SAM" id="SignalP"/>
    </source>
</evidence>
<protein>
    <submittedName>
        <fullName evidence="2">Uncharacterized protein</fullName>
    </submittedName>
</protein>
<evidence type="ECO:0000313" key="3">
    <source>
        <dbReference type="Proteomes" id="UP001164746"/>
    </source>
</evidence>
<proteinExistence type="predicted"/>
<sequence length="154" mass="16216">MKNFGILIALTVVVKVTRAGVPAIRSYGRSRNEPQVIPCSSSSECPGNTCCRTADRGFVSGDSQGWWDGLALRLENGTCIGDAGGPGSLCGSCGCQKGYTCYRTITGACCPPMTCWEAEAARIDREYWKNCSKDPNCQLPPSANPGGQGIGGLK</sequence>
<reference evidence="2" key="1">
    <citation type="submission" date="2022-11" db="EMBL/GenBank/DDBJ databases">
        <title>Centuries of genome instability and evolution in soft-shell clam transmissible cancer (bioRxiv).</title>
        <authorList>
            <person name="Hart S.F.M."/>
            <person name="Yonemitsu M.A."/>
            <person name="Giersch R.M."/>
            <person name="Beal B.F."/>
            <person name="Arriagada G."/>
            <person name="Davis B.W."/>
            <person name="Ostrander E.A."/>
            <person name="Goff S.P."/>
            <person name="Metzger M.J."/>
        </authorList>
    </citation>
    <scope>NUCLEOTIDE SEQUENCE</scope>
    <source>
        <strain evidence="2">MELC-2E11</strain>
        <tissue evidence="2">Siphon/mantle</tissue>
    </source>
</reference>
<accession>A0ABY7FP38</accession>
<dbReference type="EMBL" id="CP111023">
    <property type="protein sequence ID" value="WAR20981.1"/>
    <property type="molecule type" value="Genomic_DNA"/>
</dbReference>
<keyword evidence="3" id="KW-1185">Reference proteome</keyword>
<evidence type="ECO:0000313" key="2">
    <source>
        <dbReference type="EMBL" id="WAR20981.1"/>
    </source>
</evidence>
<feature type="signal peptide" evidence="1">
    <location>
        <begin position="1"/>
        <end position="19"/>
    </location>
</feature>
<keyword evidence="1" id="KW-0732">Signal</keyword>
<gene>
    <name evidence="2" type="ORF">MAR_014955</name>
</gene>
<name>A0ABY7FP38_MYAAR</name>
<dbReference type="Proteomes" id="UP001164746">
    <property type="component" value="Chromosome 12"/>
</dbReference>
<feature type="chain" id="PRO_5046054849" evidence="1">
    <location>
        <begin position="20"/>
        <end position="154"/>
    </location>
</feature>